<protein>
    <recommendedName>
        <fullName evidence="4">Thioredoxin domain-containing protein</fullName>
    </recommendedName>
</protein>
<dbReference type="SUPFAM" id="SSF52833">
    <property type="entry name" value="Thioredoxin-like"/>
    <property type="match status" value="1"/>
</dbReference>
<evidence type="ECO:0000313" key="3">
    <source>
        <dbReference type="Proteomes" id="UP000214603"/>
    </source>
</evidence>
<comment type="caution">
    <text evidence="2">The sequence shown here is derived from an EMBL/GenBank/DDBJ whole genome shotgun (WGS) entry which is preliminary data.</text>
</comment>
<dbReference type="AlphaFoldDB" id="A0A225MVN4"/>
<gene>
    <name evidence="2" type="ORF">CEY11_06120</name>
</gene>
<evidence type="ECO:0000256" key="1">
    <source>
        <dbReference type="SAM" id="Phobius"/>
    </source>
</evidence>
<sequence>MPNKPAKPRSITPLVLVLLVSLAPVVFALLAYYVPSLGLRPVAENNYGALVQPQRPVPEPAALDLRTLDGKPFDLRSLHGKWVLLSADSGACPESCVKKLFVLRNAHASQGKEVNRLTRVWFITDDKPVSEQILTAYKGTIMVRVDPAKLAAYLAPKATIPAATLADPMWIIDPLSNLMMQFPANADPLKVRSDIKKLLANSRIG</sequence>
<accession>A0A225MVN4</accession>
<reference evidence="3" key="1">
    <citation type="submission" date="2017-06" db="EMBL/GenBank/DDBJ databases">
        <title>Herbaspirillum phytohormonus sp. nov., isolated from the root nodule of Robinia pseudoacacia in lead-zinc mine.</title>
        <authorList>
            <person name="Fan M."/>
            <person name="Lin Y."/>
        </authorList>
    </citation>
    <scope>NUCLEOTIDE SEQUENCE [LARGE SCALE GENOMIC DNA]</scope>
    <source>
        <strain evidence="3">SC-089</strain>
    </source>
</reference>
<dbReference type="Gene3D" id="3.40.30.10">
    <property type="entry name" value="Glutaredoxin"/>
    <property type="match status" value="1"/>
</dbReference>
<dbReference type="OrthoDB" id="9180342at2"/>
<evidence type="ECO:0000313" key="2">
    <source>
        <dbReference type="EMBL" id="OWT63880.1"/>
    </source>
</evidence>
<keyword evidence="3" id="KW-1185">Reference proteome</keyword>
<evidence type="ECO:0008006" key="4">
    <source>
        <dbReference type="Google" id="ProtNLM"/>
    </source>
</evidence>
<dbReference type="EMBL" id="NJIH01000003">
    <property type="protein sequence ID" value="OWT63880.1"/>
    <property type="molecule type" value="Genomic_DNA"/>
</dbReference>
<dbReference type="Proteomes" id="UP000214603">
    <property type="component" value="Unassembled WGS sequence"/>
</dbReference>
<feature type="transmembrane region" description="Helical" evidence="1">
    <location>
        <begin position="12"/>
        <end position="34"/>
    </location>
</feature>
<organism evidence="2 3">
    <name type="scientific">Candidimonas nitroreducens</name>
    <dbReference type="NCBI Taxonomy" id="683354"/>
    <lineage>
        <taxon>Bacteria</taxon>
        <taxon>Pseudomonadati</taxon>
        <taxon>Pseudomonadota</taxon>
        <taxon>Betaproteobacteria</taxon>
        <taxon>Burkholderiales</taxon>
        <taxon>Alcaligenaceae</taxon>
        <taxon>Candidimonas</taxon>
    </lineage>
</organism>
<proteinExistence type="predicted"/>
<keyword evidence="1" id="KW-0812">Transmembrane</keyword>
<dbReference type="RefSeq" id="WP_088602459.1">
    <property type="nucleotide sequence ID" value="NZ_NJIH01000003.1"/>
</dbReference>
<keyword evidence="1" id="KW-1133">Transmembrane helix</keyword>
<name>A0A225MVN4_9BURK</name>
<dbReference type="InterPro" id="IPR036249">
    <property type="entry name" value="Thioredoxin-like_sf"/>
</dbReference>
<keyword evidence="1" id="KW-0472">Membrane</keyword>